<protein>
    <recommendedName>
        <fullName evidence="4">DUF3139 domain-containing protein</fullName>
    </recommendedName>
</protein>
<dbReference type="Proteomes" id="UP000030595">
    <property type="component" value="Unassembled WGS sequence"/>
</dbReference>
<name>A0A0A3JVA5_9BACL</name>
<comment type="caution">
    <text evidence="2">The sequence shown here is derived from an EMBL/GenBank/DDBJ whole genome shotgun (WGS) entry which is preliminary data.</text>
</comment>
<keyword evidence="1" id="KW-1133">Transmembrane helix</keyword>
<accession>A0A0A3JVA5</accession>
<dbReference type="EMBL" id="JPVQ01000012">
    <property type="protein sequence ID" value="KGR90937.1"/>
    <property type="molecule type" value="Genomic_DNA"/>
</dbReference>
<dbReference type="eggNOG" id="ENOG502ZD7M">
    <property type="taxonomic scope" value="Bacteria"/>
</dbReference>
<gene>
    <name evidence="2" type="ORF">CD30_08570</name>
</gene>
<dbReference type="RefSeq" id="WP_036175173.1">
    <property type="nucleotide sequence ID" value="NZ_AVCZ01000012.1"/>
</dbReference>
<proteinExistence type="predicted"/>
<keyword evidence="1" id="KW-0472">Membrane</keyword>
<dbReference type="OrthoDB" id="2974649at2"/>
<evidence type="ECO:0000256" key="1">
    <source>
        <dbReference type="SAM" id="Phobius"/>
    </source>
</evidence>
<organism evidence="2 3">
    <name type="scientific">Ureibacillus massiliensis 4400831 = CIP 108448 = CCUG 49529</name>
    <dbReference type="NCBI Taxonomy" id="1211035"/>
    <lineage>
        <taxon>Bacteria</taxon>
        <taxon>Bacillati</taxon>
        <taxon>Bacillota</taxon>
        <taxon>Bacilli</taxon>
        <taxon>Bacillales</taxon>
        <taxon>Caryophanaceae</taxon>
        <taxon>Ureibacillus</taxon>
    </lineage>
</organism>
<evidence type="ECO:0000313" key="2">
    <source>
        <dbReference type="EMBL" id="KGR90937.1"/>
    </source>
</evidence>
<sequence length="108" mass="13019">MKKSWLLPIVFFFLFIGTLIYFNYQNYKYGSRENREELLVAVMFDVIENRSITEEEVKDIEVFRSQAGVYPFFYNVQVTLNNGDRMLYRWSDKEKSNLSITDYPNENK</sequence>
<feature type="transmembrane region" description="Helical" evidence="1">
    <location>
        <begin position="6"/>
        <end position="24"/>
    </location>
</feature>
<evidence type="ECO:0000313" key="3">
    <source>
        <dbReference type="Proteomes" id="UP000030595"/>
    </source>
</evidence>
<dbReference type="AlphaFoldDB" id="A0A0A3JVA5"/>
<keyword evidence="3" id="KW-1185">Reference proteome</keyword>
<reference evidence="2 3" key="1">
    <citation type="submission" date="2014-02" db="EMBL/GenBank/DDBJ databases">
        <title>Draft genome sequence of Lysinibacillus massiliensis CCUG 49529.</title>
        <authorList>
            <person name="Zhang F."/>
            <person name="Wang G."/>
            <person name="Zhang L."/>
        </authorList>
    </citation>
    <scope>NUCLEOTIDE SEQUENCE [LARGE SCALE GENOMIC DNA]</scope>
    <source>
        <strain evidence="2 3">CCUG 49529</strain>
    </source>
</reference>
<evidence type="ECO:0008006" key="4">
    <source>
        <dbReference type="Google" id="ProtNLM"/>
    </source>
</evidence>
<keyword evidence="1" id="KW-0812">Transmembrane</keyword>